<protein>
    <recommendedName>
        <fullName evidence="2">Prepilin type IV endopeptidase peptidase domain-containing protein</fullName>
    </recommendedName>
</protein>
<feature type="transmembrane region" description="Helical" evidence="1">
    <location>
        <begin position="177"/>
        <end position="198"/>
    </location>
</feature>
<feature type="transmembrane region" description="Helical" evidence="1">
    <location>
        <begin position="62"/>
        <end position="80"/>
    </location>
</feature>
<name>A0A1L8QTM1_9ENTE</name>
<accession>A0A1L8QTM1</accession>
<proteinExistence type="predicted"/>
<dbReference type="Proteomes" id="UP000182149">
    <property type="component" value="Unassembled WGS sequence"/>
</dbReference>
<sequence>MKLFYIGCCIGSVLTVIARYLPLNQEARPSCSDDRTSHPTQASFFSLIPLCYRDVSCQKNGYFVHGLSALIYGCVFVFSLQQETLMLKCLLLCWLTMAFLLSMTDLFYFIVEPKLLYPFGVLLWLLHFYFQSPFYWYTGVFVLFCLFIVTFFFQSYLGLGDVLLLLIWGPWLSLYELFLLLAIASCLALVFFCLYFLVKKKQLGYLPFVPFLSLGLWYLLT</sequence>
<dbReference type="GO" id="GO:0004190">
    <property type="term" value="F:aspartic-type endopeptidase activity"/>
    <property type="evidence" value="ECO:0007669"/>
    <property type="project" value="InterPro"/>
</dbReference>
<keyword evidence="4" id="KW-1185">Reference proteome</keyword>
<keyword evidence="1" id="KW-0472">Membrane</keyword>
<feature type="transmembrane region" description="Helical" evidence="1">
    <location>
        <begin position="203"/>
        <end position="220"/>
    </location>
</feature>
<evidence type="ECO:0000313" key="3">
    <source>
        <dbReference type="EMBL" id="OJG10824.1"/>
    </source>
</evidence>
<dbReference type="InterPro" id="IPR000045">
    <property type="entry name" value="Prepilin_IV_endopep_pep"/>
</dbReference>
<feature type="transmembrane region" description="Helical" evidence="1">
    <location>
        <begin position="135"/>
        <end position="157"/>
    </location>
</feature>
<dbReference type="Pfam" id="PF01478">
    <property type="entry name" value="Peptidase_A24"/>
    <property type="match status" value="1"/>
</dbReference>
<dbReference type="RefSeq" id="WP_071874734.1">
    <property type="nucleotide sequence ID" value="NZ_JBHSHF010000021.1"/>
</dbReference>
<dbReference type="GO" id="GO:0016020">
    <property type="term" value="C:membrane"/>
    <property type="evidence" value="ECO:0007669"/>
    <property type="project" value="InterPro"/>
</dbReference>
<evidence type="ECO:0000256" key="1">
    <source>
        <dbReference type="SAM" id="Phobius"/>
    </source>
</evidence>
<feature type="transmembrane region" description="Helical" evidence="1">
    <location>
        <begin position="89"/>
        <end position="109"/>
    </location>
</feature>
<comment type="caution">
    <text evidence="3">The sequence shown here is derived from an EMBL/GenBank/DDBJ whole genome shotgun (WGS) entry which is preliminary data.</text>
</comment>
<gene>
    <name evidence="3" type="ORF">RU93_GL002037</name>
</gene>
<evidence type="ECO:0000313" key="4">
    <source>
        <dbReference type="Proteomes" id="UP000182149"/>
    </source>
</evidence>
<keyword evidence="1" id="KW-1133">Transmembrane helix</keyword>
<reference evidence="3 4" key="1">
    <citation type="submission" date="2014-12" db="EMBL/GenBank/DDBJ databases">
        <title>Draft genome sequences of 29 type strains of Enterococci.</title>
        <authorList>
            <person name="Zhong Z."/>
            <person name="Sun Z."/>
            <person name="Liu W."/>
            <person name="Zhang W."/>
            <person name="Zhang H."/>
        </authorList>
    </citation>
    <scope>NUCLEOTIDE SEQUENCE [LARGE SCALE GENOMIC DNA]</scope>
    <source>
        <strain evidence="3 4">DSM 17690</strain>
    </source>
</reference>
<organism evidence="3 4">
    <name type="scientific">Enterococcus aquimarinus</name>
    <dbReference type="NCBI Taxonomy" id="328396"/>
    <lineage>
        <taxon>Bacteria</taxon>
        <taxon>Bacillati</taxon>
        <taxon>Bacillota</taxon>
        <taxon>Bacilli</taxon>
        <taxon>Lactobacillales</taxon>
        <taxon>Enterococcaceae</taxon>
        <taxon>Enterococcus</taxon>
    </lineage>
</organism>
<feature type="transmembrane region" description="Helical" evidence="1">
    <location>
        <begin position="115"/>
        <end position="130"/>
    </location>
</feature>
<dbReference type="STRING" id="328396.RU93_GL002037"/>
<feature type="domain" description="Prepilin type IV endopeptidase peptidase" evidence="2">
    <location>
        <begin position="95"/>
        <end position="192"/>
    </location>
</feature>
<dbReference type="OrthoDB" id="9789291at2"/>
<evidence type="ECO:0000259" key="2">
    <source>
        <dbReference type="Pfam" id="PF01478"/>
    </source>
</evidence>
<dbReference type="Gene3D" id="1.20.120.1220">
    <property type="match status" value="1"/>
</dbReference>
<keyword evidence="1" id="KW-0812">Transmembrane</keyword>
<dbReference type="EMBL" id="JXKD01000006">
    <property type="protein sequence ID" value="OJG10824.1"/>
    <property type="molecule type" value="Genomic_DNA"/>
</dbReference>
<dbReference type="AlphaFoldDB" id="A0A1L8QTM1"/>